<proteinExistence type="predicted"/>
<evidence type="ECO:0000313" key="2">
    <source>
        <dbReference type="Proteomes" id="UP000018198"/>
    </source>
</evidence>
<reference evidence="1 2" key="2">
    <citation type="submission" date="2013-09" db="EMBL/GenBank/DDBJ databases">
        <title>Whole genome comparison of six Crocosphaera watsonii strains with differing phenotypes.</title>
        <authorList>
            <person name="Bench S.R."/>
            <person name="Heller P."/>
            <person name="Frank I."/>
            <person name="Arciniega M."/>
            <person name="Shilova I.N."/>
            <person name="Zehr J.P."/>
        </authorList>
    </citation>
    <scope>NUCLEOTIDE SEQUENCE [LARGE SCALE GENOMIC DNA]</scope>
    <source>
        <strain evidence="1 2">WH 0401</strain>
    </source>
</reference>
<sequence length="37" mass="3896">MGIDSKAATVPVALRVRLTKSTSTLPTVTLRAVPESQ</sequence>
<protein>
    <submittedName>
        <fullName evidence="1">Uncharacterized protein</fullName>
    </submittedName>
</protein>
<gene>
    <name evidence="1" type="ORF">CWATWH0401_2718</name>
</gene>
<dbReference type="AlphaFoldDB" id="T2J8W5"/>
<accession>T2J8W5</accession>
<comment type="caution">
    <text evidence="1">The sequence shown here is derived from an EMBL/GenBank/DDBJ whole genome shotgun (WGS) entry which is preliminary data.</text>
</comment>
<evidence type="ECO:0000313" key="1">
    <source>
        <dbReference type="EMBL" id="CCQ61620.1"/>
    </source>
</evidence>
<reference evidence="1 2" key="1">
    <citation type="submission" date="2013-01" db="EMBL/GenBank/DDBJ databases">
        <authorList>
            <person name="Bench S."/>
        </authorList>
    </citation>
    <scope>NUCLEOTIDE SEQUENCE [LARGE SCALE GENOMIC DNA]</scope>
    <source>
        <strain evidence="1 2">WH 0401</strain>
    </source>
</reference>
<name>T2J8W5_CROWT</name>
<dbReference type="Proteomes" id="UP000018198">
    <property type="component" value="Unassembled WGS sequence"/>
</dbReference>
<organism evidence="1 2">
    <name type="scientific">Crocosphaera watsonii WH 0401</name>
    <dbReference type="NCBI Taxonomy" id="555881"/>
    <lineage>
        <taxon>Bacteria</taxon>
        <taxon>Bacillati</taxon>
        <taxon>Cyanobacteriota</taxon>
        <taxon>Cyanophyceae</taxon>
        <taxon>Oscillatoriophycideae</taxon>
        <taxon>Chroococcales</taxon>
        <taxon>Aphanothecaceae</taxon>
        <taxon>Crocosphaera</taxon>
    </lineage>
</organism>
<dbReference type="EMBL" id="CAQM01000355">
    <property type="protein sequence ID" value="CCQ61620.1"/>
    <property type="molecule type" value="Genomic_DNA"/>
</dbReference>